<comment type="caution">
    <text evidence="6">The sequence shown here is derived from an EMBL/GenBank/DDBJ whole genome shotgun (WGS) entry which is preliminary data.</text>
</comment>
<organism evidence="6 7">
    <name type="scientific">Candidatus Treponema excrementipullorum</name>
    <dbReference type="NCBI Taxonomy" id="2838768"/>
    <lineage>
        <taxon>Bacteria</taxon>
        <taxon>Pseudomonadati</taxon>
        <taxon>Spirochaetota</taxon>
        <taxon>Spirochaetia</taxon>
        <taxon>Spirochaetales</taxon>
        <taxon>Treponemataceae</taxon>
        <taxon>Treponema</taxon>
    </lineage>
</organism>
<comment type="similarity">
    <text evidence="2">Belongs to the transposase mutator family.</text>
</comment>
<proteinExistence type="inferred from homology"/>
<reference evidence="6" key="1">
    <citation type="journal article" date="2021" name="PeerJ">
        <title>Extensive microbial diversity within the chicken gut microbiome revealed by metagenomics and culture.</title>
        <authorList>
            <person name="Gilroy R."/>
            <person name="Ravi A."/>
            <person name="Getino M."/>
            <person name="Pursley I."/>
            <person name="Horton D.L."/>
            <person name="Alikhan N.F."/>
            <person name="Baker D."/>
            <person name="Gharbi K."/>
            <person name="Hall N."/>
            <person name="Watson M."/>
            <person name="Adriaenssens E.M."/>
            <person name="Foster-Nyarko E."/>
            <person name="Jarju S."/>
            <person name="Secka A."/>
            <person name="Antonio M."/>
            <person name="Oren A."/>
            <person name="Chaudhuri R.R."/>
            <person name="La Ragione R."/>
            <person name="Hildebrand F."/>
            <person name="Pallen M.J."/>
        </authorList>
    </citation>
    <scope>NUCLEOTIDE SEQUENCE</scope>
    <source>
        <strain evidence="6">Gambia15-2214</strain>
    </source>
</reference>
<accession>A0A9E2L2J4</accession>
<evidence type="ECO:0000256" key="4">
    <source>
        <dbReference type="ARBA" id="ARBA00023125"/>
    </source>
</evidence>
<dbReference type="Pfam" id="PF00872">
    <property type="entry name" value="Transposase_mut"/>
    <property type="match status" value="1"/>
</dbReference>
<dbReference type="GO" id="GO:0004803">
    <property type="term" value="F:transposase activity"/>
    <property type="evidence" value="ECO:0007669"/>
    <property type="project" value="InterPro"/>
</dbReference>
<evidence type="ECO:0000256" key="3">
    <source>
        <dbReference type="ARBA" id="ARBA00022578"/>
    </source>
</evidence>
<keyword evidence="4" id="KW-0238">DNA-binding</keyword>
<evidence type="ECO:0000313" key="6">
    <source>
        <dbReference type="EMBL" id="MBU3850524.1"/>
    </source>
</evidence>
<dbReference type="GO" id="GO:0003677">
    <property type="term" value="F:DNA binding"/>
    <property type="evidence" value="ECO:0007669"/>
    <property type="project" value="UniProtKB-KW"/>
</dbReference>
<name>A0A9E2L2J4_9SPIR</name>
<keyword evidence="3" id="KW-0815">Transposition</keyword>
<comment type="function">
    <text evidence="1">Required for the transposition of the insertion element.</text>
</comment>
<reference evidence="6" key="2">
    <citation type="submission" date="2021-04" db="EMBL/GenBank/DDBJ databases">
        <authorList>
            <person name="Gilroy R."/>
        </authorList>
    </citation>
    <scope>NUCLEOTIDE SEQUENCE</scope>
    <source>
        <strain evidence="6">Gambia15-2214</strain>
    </source>
</reference>
<evidence type="ECO:0000256" key="2">
    <source>
        <dbReference type="ARBA" id="ARBA00010961"/>
    </source>
</evidence>
<evidence type="ECO:0000256" key="5">
    <source>
        <dbReference type="ARBA" id="ARBA00023172"/>
    </source>
</evidence>
<dbReference type="Proteomes" id="UP000823914">
    <property type="component" value="Unassembled WGS sequence"/>
</dbReference>
<gene>
    <name evidence="6" type="ORF">IAA16_08165</name>
</gene>
<dbReference type="GO" id="GO:0006313">
    <property type="term" value="P:DNA transposition"/>
    <property type="evidence" value="ECO:0007669"/>
    <property type="project" value="InterPro"/>
</dbReference>
<evidence type="ECO:0000313" key="7">
    <source>
        <dbReference type="Proteomes" id="UP000823914"/>
    </source>
</evidence>
<sequence length="72" mass="8303">MLAKKKEKDVIDRMLNQSGNSWNGYTTKTVITDDNDTIEIHVPRDRNNTFEPVIVSYVFDCKVGSIARQSLW</sequence>
<dbReference type="EMBL" id="JAHLFV010000190">
    <property type="protein sequence ID" value="MBU3850524.1"/>
    <property type="molecule type" value="Genomic_DNA"/>
</dbReference>
<evidence type="ECO:0000256" key="1">
    <source>
        <dbReference type="ARBA" id="ARBA00002190"/>
    </source>
</evidence>
<protein>
    <submittedName>
        <fullName evidence="6">Transposase</fullName>
    </submittedName>
</protein>
<dbReference type="InterPro" id="IPR001207">
    <property type="entry name" value="Transposase_mutator"/>
</dbReference>
<dbReference type="AlphaFoldDB" id="A0A9E2L2J4"/>
<keyword evidence="5" id="KW-0233">DNA recombination</keyword>